<accession>A0A150JFY4</accession>
<gene>
    <name evidence="1" type="ORF">AN188_00766</name>
    <name evidence="2" type="ORF">APG09_00018</name>
</gene>
<accession>A0A150JBX1</accession>
<dbReference type="EMBL" id="LNJB01000008">
    <property type="protein sequence ID" value="KYC54727.1"/>
    <property type="molecule type" value="Genomic_DNA"/>
</dbReference>
<dbReference type="InterPro" id="IPR016024">
    <property type="entry name" value="ARM-type_fold"/>
</dbReference>
<reference evidence="2 3" key="1">
    <citation type="journal article" date="2016" name="ISME J.">
        <title>Chasing the elusive Euryarchaeota class WSA2: genomes reveal a uniquely fastidious methyl-reducing methanogen.</title>
        <authorList>
            <person name="Nobu M.K."/>
            <person name="Narihiro T."/>
            <person name="Kuroda K."/>
            <person name="Mei R."/>
            <person name="Liu W.T."/>
        </authorList>
    </citation>
    <scope>NUCLEOTIDE SEQUENCE [LARGE SCALE GENOMIC DNA]</scope>
    <source>
        <strain evidence="1">ADurb1013_Bin02101</strain>
        <strain evidence="2">ADurb1213_Bin02801</strain>
    </source>
</reference>
<dbReference type="EMBL" id="LNJE01000001">
    <property type="protein sequence ID" value="KYC58547.1"/>
    <property type="molecule type" value="Genomic_DNA"/>
</dbReference>
<dbReference type="Proteomes" id="UP000092420">
    <property type="component" value="Unassembled WGS sequence"/>
</dbReference>
<evidence type="ECO:0008006" key="4">
    <source>
        <dbReference type="Google" id="ProtNLM"/>
    </source>
</evidence>
<dbReference type="AlphaFoldDB" id="A0A150JMW5"/>
<protein>
    <recommendedName>
        <fullName evidence="4">SufBD protein</fullName>
    </recommendedName>
</protein>
<evidence type="ECO:0000313" key="2">
    <source>
        <dbReference type="EMBL" id="KYC58547.1"/>
    </source>
</evidence>
<comment type="caution">
    <text evidence="2">The sequence shown here is derived from an EMBL/GenBank/DDBJ whole genome shotgun (WGS) entry which is preliminary data.</text>
</comment>
<proteinExistence type="predicted"/>
<evidence type="ECO:0000313" key="3">
    <source>
        <dbReference type="Proteomes" id="UP000092420"/>
    </source>
</evidence>
<accession>A0A150JMW5</accession>
<sequence>MEDIGELVENLCSNDNKLAYDTLKLLLSESERSDSVYRYLDRFVSMIQNKNSYIRSRGIALISINAKWDKENKIDLIIDDYLKHIMDEKPITSRQCIKSLPYIAKYKPNLVGPIRKALIEANIGVYPDSMQSLVHNDIVSALKEIEGL</sequence>
<evidence type="ECO:0000313" key="1">
    <source>
        <dbReference type="EMBL" id="KYC54727.1"/>
    </source>
</evidence>
<dbReference type="SUPFAM" id="SSF48371">
    <property type="entry name" value="ARM repeat"/>
    <property type="match status" value="1"/>
</dbReference>
<name>A0A150JMW5_9EURY</name>
<organism evidence="2">
    <name type="scientific">Candidatus Methanofastidiosum methylothiophilum</name>
    <dbReference type="NCBI Taxonomy" id="1705564"/>
    <lineage>
        <taxon>Archaea</taxon>
        <taxon>Methanobacteriati</taxon>
        <taxon>Methanobacteriota</taxon>
        <taxon>Stenosarchaea group</taxon>
        <taxon>Candidatus Methanofastidiosia</taxon>
        <taxon>Candidatus Methanofastidiosales</taxon>
        <taxon>Candidatus Methanofastidiosaceae</taxon>
        <taxon>Candidatus Methanofastidiosum</taxon>
    </lineage>
</organism>